<comment type="caution">
    <text evidence="2">The sequence shown here is derived from an EMBL/GenBank/DDBJ whole genome shotgun (WGS) entry which is preliminary data.</text>
</comment>
<accession>A0A9W7DQG5</accession>
<dbReference type="EMBL" id="BRXZ01001961">
    <property type="protein sequence ID" value="GMH50897.1"/>
    <property type="molecule type" value="Genomic_DNA"/>
</dbReference>
<keyword evidence="1" id="KW-0812">Transmembrane</keyword>
<protein>
    <submittedName>
        <fullName evidence="2">Uncharacterized protein</fullName>
    </submittedName>
</protein>
<feature type="transmembrane region" description="Helical" evidence="1">
    <location>
        <begin position="44"/>
        <end position="64"/>
    </location>
</feature>
<proteinExistence type="predicted"/>
<dbReference type="AlphaFoldDB" id="A0A9W7DQG5"/>
<feature type="transmembrane region" description="Helical" evidence="1">
    <location>
        <begin position="311"/>
        <end position="331"/>
    </location>
</feature>
<keyword evidence="1" id="KW-1133">Transmembrane helix</keyword>
<dbReference type="Proteomes" id="UP001165082">
    <property type="component" value="Unassembled WGS sequence"/>
</dbReference>
<organism evidence="2 3">
    <name type="scientific">Triparma retinervis</name>
    <dbReference type="NCBI Taxonomy" id="2557542"/>
    <lineage>
        <taxon>Eukaryota</taxon>
        <taxon>Sar</taxon>
        <taxon>Stramenopiles</taxon>
        <taxon>Ochrophyta</taxon>
        <taxon>Bolidophyceae</taxon>
        <taxon>Parmales</taxon>
        <taxon>Triparmaceae</taxon>
        <taxon>Triparma</taxon>
    </lineage>
</organism>
<reference evidence="2" key="1">
    <citation type="submission" date="2022-07" db="EMBL/GenBank/DDBJ databases">
        <title>Genome analysis of Parmales, a sister group of diatoms, reveals the evolutionary specialization of diatoms from phago-mixotrophs to photoautotrophs.</title>
        <authorList>
            <person name="Ban H."/>
            <person name="Sato S."/>
            <person name="Yoshikawa S."/>
            <person name="Kazumasa Y."/>
            <person name="Nakamura Y."/>
            <person name="Ichinomiya M."/>
            <person name="Saitoh K."/>
            <person name="Sato N."/>
            <person name="Blanc-Mathieu R."/>
            <person name="Endo H."/>
            <person name="Kuwata A."/>
            <person name="Ogata H."/>
        </authorList>
    </citation>
    <scope>NUCLEOTIDE SEQUENCE</scope>
</reference>
<keyword evidence="3" id="KW-1185">Reference proteome</keyword>
<dbReference type="OrthoDB" id="189043at2759"/>
<evidence type="ECO:0000256" key="1">
    <source>
        <dbReference type="SAM" id="Phobius"/>
    </source>
</evidence>
<name>A0A9W7DQG5_9STRA</name>
<evidence type="ECO:0000313" key="3">
    <source>
        <dbReference type="Proteomes" id="UP001165082"/>
    </source>
</evidence>
<gene>
    <name evidence="2" type="ORF">TrRE_jg5136</name>
</gene>
<sequence>MVRLSVENAAEQIEARNLALEDFLPLEFFDVREEISPKAATTTLIKWGGAVYAMLFVLFIALFATEITKETKSSTTTIEASPIVDARHANVVCSPLSTFAGSEDVMCASSFSFPNRDRFFVSNDPYGEGMDGFVSCGSFVRATQQKCTERVAELDVCNGYAKAVEENSVCRANPGGVGVYLDWSDNGQLKTIRKEVNLDDLDIGEPGFRFMDEYTGPFPGEKSIYTVSKNSLSFGLSYTLGMNEPRYCTQDGTGSVAGEGVSNCGVTQDWIADCETFWANACERVGIFSGPYACTETVVAAPTFFEALGTAYANLAFFSSLMIPLVVMLMVKLEERRKQGLNEKQPIPPSSPIHNNKL</sequence>
<evidence type="ECO:0000313" key="2">
    <source>
        <dbReference type="EMBL" id="GMH50897.1"/>
    </source>
</evidence>
<keyword evidence="1" id="KW-0472">Membrane</keyword>